<dbReference type="PANTHER" id="PTHR48098:SF1">
    <property type="entry name" value="DIACYLGLYCEROL ACYLTRANSFERASE_MYCOLYLTRANSFERASE AG85A"/>
    <property type="match status" value="1"/>
</dbReference>
<sequence length="261" mass="29496">MILKGSFYSQTLEMETGLSVLVPNSSLTRGNHSVVYLLHGLCGRNEDWIHYSMLPVYAERFDCVFIMPEVARSFYTDMAYGQHFFRYITQELPAVCASVFQVSSRREETYVMGTSMGGYGALKCALTYPETYGGCAAFSSPCLFLKEGLDAQRDPANRPYLEKTYGCQLLNDFEAAFGPDLTWKPEHDILALAAAAAQQGTTPRIYAACGTQDPMYQENKRFEGEMKRLGLDFSFEVWDGEHNWTFFNSALEKALGYFFEP</sequence>
<dbReference type="Pfam" id="PF00756">
    <property type="entry name" value="Esterase"/>
    <property type="match status" value="1"/>
</dbReference>
<dbReference type="AlphaFoldDB" id="A0A4U8YJI1"/>
<evidence type="ECO:0000313" key="1">
    <source>
        <dbReference type="EMBL" id="VFQ43916.1"/>
    </source>
</evidence>
<accession>A0A4U8YJI1</accession>
<keyword evidence="1" id="KW-0378">Hydrolase</keyword>
<evidence type="ECO:0000313" key="2">
    <source>
        <dbReference type="Proteomes" id="UP000507962"/>
    </source>
</evidence>
<dbReference type="InterPro" id="IPR050583">
    <property type="entry name" value="Mycobacterial_A85_antigen"/>
</dbReference>
<reference evidence="1 2" key="1">
    <citation type="submission" date="2019-03" db="EMBL/GenBank/DDBJ databases">
        <authorList>
            <person name="Nijsse B."/>
        </authorList>
    </citation>
    <scope>NUCLEOTIDE SEQUENCE [LARGE SCALE GENOMIC DNA]</scope>
    <source>
        <strain evidence="1">Desulfoluna butyratoxydans MSL71</strain>
    </source>
</reference>
<gene>
    <name evidence="1" type="ORF">MSL71_15590</name>
</gene>
<dbReference type="GO" id="GO:0016747">
    <property type="term" value="F:acyltransferase activity, transferring groups other than amino-acyl groups"/>
    <property type="evidence" value="ECO:0007669"/>
    <property type="project" value="TreeGrafter"/>
</dbReference>
<dbReference type="Gene3D" id="3.40.50.1820">
    <property type="entry name" value="alpha/beta hydrolase"/>
    <property type="match status" value="1"/>
</dbReference>
<keyword evidence="2" id="KW-1185">Reference proteome</keyword>
<dbReference type="InterPro" id="IPR029058">
    <property type="entry name" value="AB_hydrolase_fold"/>
</dbReference>
<organism evidence="1 2">
    <name type="scientific">Desulfoluna butyratoxydans</name>
    <dbReference type="NCBI Taxonomy" id="231438"/>
    <lineage>
        <taxon>Bacteria</taxon>
        <taxon>Pseudomonadati</taxon>
        <taxon>Thermodesulfobacteriota</taxon>
        <taxon>Desulfobacteria</taxon>
        <taxon>Desulfobacterales</taxon>
        <taxon>Desulfolunaceae</taxon>
        <taxon>Desulfoluna</taxon>
    </lineage>
</organism>
<dbReference type="RefSeq" id="WP_180138444.1">
    <property type="nucleotide sequence ID" value="NZ_CAADHO010000002.1"/>
</dbReference>
<proteinExistence type="predicted"/>
<dbReference type="InterPro" id="IPR000801">
    <property type="entry name" value="Esterase-like"/>
</dbReference>
<dbReference type="EMBL" id="CAADHO010000002">
    <property type="protein sequence ID" value="VFQ43916.1"/>
    <property type="molecule type" value="Genomic_DNA"/>
</dbReference>
<dbReference type="PANTHER" id="PTHR48098">
    <property type="entry name" value="ENTEROCHELIN ESTERASE-RELATED"/>
    <property type="match status" value="1"/>
</dbReference>
<name>A0A4U8YJI1_9BACT</name>
<dbReference type="Proteomes" id="UP000507962">
    <property type="component" value="Unassembled WGS sequence"/>
</dbReference>
<protein>
    <submittedName>
        <fullName evidence="1">Alpha/beta hydrolase fold</fullName>
    </submittedName>
</protein>
<dbReference type="SUPFAM" id="SSF53474">
    <property type="entry name" value="alpha/beta-Hydrolases"/>
    <property type="match status" value="1"/>
</dbReference>
<dbReference type="GO" id="GO:0016787">
    <property type="term" value="F:hydrolase activity"/>
    <property type="evidence" value="ECO:0007669"/>
    <property type="project" value="UniProtKB-KW"/>
</dbReference>